<proteinExistence type="predicted"/>
<evidence type="ECO:0000313" key="2">
    <source>
        <dbReference type="Proteomes" id="UP000252139"/>
    </source>
</evidence>
<keyword evidence="2" id="KW-1185">Reference proteome</keyword>
<dbReference type="STRING" id="86630.A0A367K2J0"/>
<comment type="caution">
    <text evidence="1">The sequence shown here is derived from an EMBL/GenBank/DDBJ whole genome shotgun (WGS) entry which is preliminary data.</text>
</comment>
<name>A0A367K2J0_RHIAZ</name>
<dbReference type="Proteomes" id="UP000252139">
    <property type="component" value="Unassembled WGS sequence"/>
</dbReference>
<protein>
    <submittedName>
        <fullName evidence="1">Uncharacterized protein</fullName>
    </submittedName>
</protein>
<dbReference type="EMBL" id="PJQL01000374">
    <property type="protein sequence ID" value="RCH96380.1"/>
    <property type="molecule type" value="Genomic_DNA"/>
</dbReference>
<gene>
    <name evidence="1" type="ORF">CU097_010382</name>
</gene>
<dbReference type="OrthoDB" id="2325450at2759"/>
<accession>A0A367K2J0</accession>
<reference evidence="1 2" key="1">
    <citation type="journal article" date="2018" name="G3 (Bethesda)">
        <title>Phylogenetic and Phylogenomic Definition of Rhizopus Species.</title>
        <authorList>
            <person name="Gryganskyi A.P."/>
            <person name="Golan J."/>
            <person name="Dolatabadi S."/>
            <person name="Mondo S."/>
            <person name="Robb S."/>
            <person name="Idnurm A."/>
            <person name="Muszewska A."/>
            <person name="Steczkiewicz K."/>
            <person name="Masonjones S."/>
            <person name="Liao H.L."/>
            <person name="Gajdeczka M.T."/>
            <person name="Anike F."/>
            <person name="Vuek A."/>
            <person name="Anishchenko I.M."/>
            <person name="Voigt K."/>
            <person name="de Hoog G.S."/>
            <person name="Smith M.E."/>
            <person name="Heitman J."/>
            <person name="Vilgalys R."/>
            <person name="Stajich J.E."/>
        </authorList>
    </citation>
    <scope>NUCLEOTIDE SEQUENCE [LARGE SCALE GENOMIC DNA]</scope>
    <source>
        <strain evidence="1 2">CBS 357.93</strain>
    </source>
</reference>
<sequence>MKEETGALVQPLVTLEECNMLKFPNAEINLKLELCCSTCVAAFNINGITIHLFFEMADSSQDPNYLRLGEIERLYPKVMLLDVMNDALIRTTQRATAMDVDQNLISVLNKVRVSKFDEDVITFINSRTVLKNNLSQKCLRLYTTRSNVDRAILKEFKRLEGESIYVPAFNIYNGD</sequence>
<dbReference type="AlphaFoldDB" id="A0A367K2J0"/>
<evidence type="ECO:0000313" key="1">
    <source>
        <dbReference type="EMBL" id="RCH96380.1"/>
    </source>
</evidence>
<organism evidence="1 2">
    <name type="scientific">Rhizopus azygosporus</name>
    <name type="common">Rhizopus microsporus var. azygosporus</name>
    <dbReference type="NCBI Taxonomy" id="86630"/>
    <lineage>
        <taxon>Eukaryota</taxon>
        <taxon>Fungi</taxon>
        <taxon>Fungi incertae sedis</taxon>
        <taxon>Mucoromycota</taxon>
        <taxon>Mucoromycotina</taxon>
        <taxon>Mucoromycetes</taxon>
        <taxon>Mucorales</taxon>
        <taxon>Mucorineae</taxon>
        <taxon>Rhizopodaceae</taxon>
        <taxon>Rhizopus</taxon>
    </lineage>
</organism>